<organism evidence="2 3">
    <name type="scientific">Rhodococcoides trifolii</name>
    <dbReference type="NCBI Taxonomy" id="908250"/>
    <lineage>
        <taxon>Bacteria</taxon>
        <taxon>Bacillati</taxon>
        <taxon>Actinomycetota</taxon>
        <taxon>Actinomycetes</taxon>
        <taxon>Mycobacteriales</taxon>
        <taxon>Nocardiaceae</taxon>
        <taxon>Rhodococcoides</taxon>
    </lineage>
</organism>
<reference evidence="2" key="2">
    <citation type="submission" date="2020-09" db="EMBL/GenBank/DDBJ databases">
        <authorList>
            <person name="Sun Q."/>
            <person name="Sedlacek I."/>
        </authorList>
    </citation>
    <scope>NUCLEOTIDE SEQUENCE</scope>
    <source>
        <strain evidence="2">CCM 7905</strain>
    </source>
</reference>
<reference evidence="2" key="1">
    <citation type="journal article" date="2014" name="Int. J. Syst. Evol. Microbiol.">
        <title>Complete genome sequence of Corynebacterium casei LMG S-19264T (=DSM 44701T), isolated from a smear-ripened cheese.</title>
        <authorList>
            <consortium name="US DOE Joint Genome Institute (JGI-PGF)"/>
            <person name="Walter F."/>
            <person name="Albersmeier A."/>
            <person name="Kalinowski J."/>
            <person name="Ruckert C."/>
        </authorList>
    </citation>
    <scope>NUCLEOTIDE SEQUENCE</scope>
    <source>
        <strain evidence="2">CCM 7905</strain>
    </source>
</reference>
<dbReference type="InterPro" id="IPR024344">
    <property type="entry name" value="MDMPI_metal-binding"/>
</dbReference>
<dbReference type="NCBIfam" id="TIGR03083">
    <property type="entry name" value="maleylpyruvate isomerase family mycothiol-dependent enzyme"/>
    <property type="match status" value="1"/>
</dbReference>
<accession>A0A917G928</accession>
<name>A0A917G928_9NOCA</name>
<dbReference type="InterPro" id="IPR017517">
    <property type="entry name" value="Maleyloyr_isom"/>
</dbReference>
<dbReference type="SUPFAM" id="SSF109854">
    <property type="entry name" value="DinB/YfiT-like putative metalloenzymes"/>
    <property type="match status" value="1"/>
</dbReference>
<dbReference type="EMBL" id="BMCU01000009">
    <property type="protein sequence ID" value="GGG29331.1"/>
    <property type="molecule type" value="Genomic_DNA"/>
</dbReference>
<feature type="domain" description="Mycothiol-dependent maleylpyruvate isomerase metal-binding" evidence="1">
    <location>
        <begin position="22"/>
        <end position="130"/>
    </location>
</feature>
<evidence type="ECO:0000313" key="2">
    <source>
        <dbReference type="EMBL" id="GGG29331.1"/>
    </source>
</evidence>
<protein>
    <recommendedName>
        <fullName evidence="1">Mycothiol-dependent maleylpyruvate isomerase metal-binding domain-containing protein</fullName>
    </recommendedName>
</protein>
<dbReference type="NCBIfam" id="TIGR03086">
    <property type="entry name" value="TIGR03086 family metal-binding protein"/>
    <property type="match status" value="1"/>
</dbReference>
<sequence length="196" mass="21160">MDTMQTIAELAPAERHRLIATGFGEHVGAVTNWDAPTPVDGWVARDIVTHLVEWSRAFLRAGDLELADDPSIRTDPVAAWAAHRAEIQGLLDGPGADDEFTHPYAGTHRLGDAIDRFYTTDIFMHTWDLATARGADSGLDPDFAAHVVDGMSGIEEILRSSGQYGPAVSVPADSDPVTRLVGFIGRDPKWTGRTGS</sequence>
<gene>
    <name evidence="2" type="ORF">GCM10007304_48950</name>
</gene>
<evidence type="ECO:0000259" key="1">
    <source>
        <dbReference type="Pfam" id="PF11716"/>
    </source>
</evidence>
<dbReference type="Proteomes" id="UP000654257">
    <property type="component" value="Unassembled WGS sequence"/>
</dbReference>
<dbReference type="Pfam" id="PF11716">
    <property type="entry name" value="MDMPI_N"/>
    <property type="match status" value="1"/>
</dbReference>
<dbReference type="AlphaFoldDB" id="A0A917G928"/>
<keyword evidence="3" id="KW-1185">Reference proteome</keyword>
<proteinExistence type="predicted"/>
<comment type="caution">
    <text evidence="2">The sequence shown here is derived from an EMBL/GenBank/DDBJ whole genome shotgun (WGS) entry which is preliminary data.</text>
</comment>
<dbReference type="InterPro" id="IPR034660">
    <property type="entry name" value="DinB/YfiT-like"/>
</dbReference>
<dbReference type="GO" id="GO:0046872">
    <property type="term" value="F:metal ion binding"/>
    <property type="evidence" value="ECO:0007669"/>
    <property type="project" value="InterPro"/>
</dbReference>
<dbReference type="InterPro" id="IPR017520">
    <property type="entry name" value="CHP03086"/>
</dbReference>
<evidence type="ECO:0000313" key="3">
    <source>
        <dbReference type="Proteomes" id="UP000654257"/>
    </source>
</evidence>